<evidence type="ECO:0000256" key="2">
    <source>
        <dbReference type="ARBA" id="ARBA00023274"/>
    </source>
</evidence>
<dbReference type="AlphaFoldDB" id="O50629"/>
<evidence type="ECO:0008006" key="4">
    <source>
        <dbReference type="Google" id="ProtNLM"/>
    </source>
</evidence>
<sequence>MKTMSDSGPSPEIGQIVKIVKGRDRDQFSVIIKRVDDRFVYIADGDKRKVDRAKRKNMNHLKLIDHISPEVRHSFEETGKVTNGKLRFALKKFLEEHADLLKEGE</sequence>
<keyword evidence="2" id="KW-0687">Ribonucleoprotein</keyword>
<dbReference type="GO" id="GO:1990904">
    <property type="term" value="C:ribonucleoprotein complex"/>
    <property type="evidence" value="ECO:0007669"/>
    <property type="project" value="UniProtKB-KW"/>
</dbReference>
<accession>O50629</accession>
<evidence type="ECO:0000256" key="1">
    <source>
        <dbReference type="ARBA" id="ARBA00022980"/>
    </source>
</evidence>
<dbReference type="CDD" id="cd06088">
    <property type="entry name" value="KOW_RPL14"/>
    <property type="match status" value="1"/>
</dbReference>
<dbReference type="InterPro" id="IPR014722">
    <property type="entry name" value="Rib_uL2_dom2"/>
</dbReference>
<dbReference type="InterPro" id="IPR041985">
    <property type="entry name" value="Ribosomal_eL14_KOW"/>
</dbReference>
<dbReference type="InterPro" id="IPR008991">
    <property type="entry name" value="Translation_prot_SH3-like_sf"/>
</dbReference>
<dbReference type="EMBL" id="AB010082">
    <property type="protein sequence ID" value="BAA24189.1"/>
    <property type="molecule type" value="Genomic_DNA"/>
</dbReference>
<dbReference type="SUPFAM" id="SSF50104">
    <property type="entry name" value="Translation proteins SH3-like domain"/>
    <property type="match status" value="1"/>
</dbReference>
<keyword evidence="1" id="KW-0689">Ribosomal protein</keyword>
<proteinExistence type="predicted"/>
<name>O50629_ALKHA</name>
<reference evidence="3" key="1">
    <citation type="journal article" date="1998" name="FEMS Microbiol. Lett.">
        <title>Cloning and expression of the gene encoding RNA polymerase alpha subunit from alkaliphilic Bacillus sp. strain C-125.</title>
        <authorList>
            <person name="Nakasone K."/>
            <person name="Takaki Y."/>
            <person name="Takami H."/>
            <person name="Inoue A."/>
            <person name="Horikoshi K."/>
        </authorList>
    </citation>
    <scope>NUCLEOTIDE SEQUENCE</scope>
    <source>
        <strain evidence="3">C-125</strain>
    </source>
</reference>
<dbReference type="Gene3D" id="2.30.30.30">
    <property type="match status" value="1"/>
</dbReference>
<evidence type="ECO:0000313" key="3">
    <source>
        <dbReference type="EMBL" id="BAA24189.1"/>
    </source>
</evidence>
<dbReference type="GO" id="GO:0005840">
    <property type="term" value="C:ribosome"/>
    <property type="evidence" value="ECO:0007669"/>
    <property type="project" value="UniProtKB-KW"/>
</dbReference>
<protein>
    <recommendedName>
        <fullName evidence="4">Ribosomal protein L14E/L6E/L27E</fullName>
    </recommendedName>
</protein>
<organism evidence="3">
    <name type="scientific">Halalkalibacterium halodurans</name>
    <name type="common">Bacillus halodurans</name>
    <dbReference type="NCBI Taxonomy" id="86665"/>
    <lineage>
        <taxon>Bacteria</taxon>
        <taxon>Bacillati</taxon>
        <taxon>Bacillota</taxon>
        <taxon>Bacilli</taxon>
        <taxon>Bacillales</taxon>
        <taxon>Bacillaceae</taxon>
        <taxon>Halalkalibacterium (ex Joshi et al. 2022)</taxon>
    </lineage>
</organism>